<evidence type="ECO:0000313" key="1">
    <source>
        <dbReference type="EMBL" id="KAJ3644696.1"/>
    </source>
</evidence>
<accession>A0AA38HXP3</accession>
<gene>
    <name evidence="1" type="ORF">Zmor_022406</name>
</gene>
<dbReference type="AlphaFoldDB" id="A0AA38HXP3"/>
<comment type="caution">
    <text evidence="1">The sequence shown here is derived from an EMBL/GenBank/DDBJ whole genome shotgun (WGS) entry which is preliminary data.</text>
</comment>
<organism evidence="1 2">
    <name type="scientific">Zophobas morio</name>
    <dbReference type="NCBI Taxonomy" id="2755281"/>
    <lineage>
        <taxon>Eukaryota</taxon>
        <taxon>Metazoa</taxon>
        <taxon>Ecdysozoa</taxon>
        <taxon>Arthropoda</taxon>
        <taxon>Hexapoda</taxon>
        <taxon>Insecta</taxon>
        <taxon>Pterygota</taxon>
        <taxon>Neoptera</taxon>
        <taxon>Endopterygota</taxon>
        <taxon>Coleoptera</taxon>
        <taxon>Polyphaga</taxon>
        <taxon>Cucujiformia</taxon>
        <taxon>Tenebrionidae</taxon>
        <taxon>Zophobas</taxon>
    </lineage>
</organism>
<reference evidence="1" key="1">
    <citation type="journal article" date="2023" name="G3 (Bethesda)">
        <title>Whole genome assemblies of Zophobas morio and Tenebrio molitor.</title>
        <authorList>
            <person name="Kaur S."/>
            <person name="Stinson S.A."/>
            <person name="diCenzo G.C."/>
        </authorList>
    </citation>
    <scope>NUCLEOTIDE SEQUENCE</scope>
    <source>
        <strain evidence="1">QUZm001</strain>
    </source>
</reference>
<name>A0AA38HXP3_9CUCU</name>
<evidence type="ECO:0000313" key="2">
    <source>
        <dbReference type="Proteomes" id="UP001168821"/>
    </source>
</evidence>
<protein>
    <submittedName>
        <fullName evidence="1">Uncharacterized protein</fullName>
    </submittedName>
</protein>
<keyword evidence="2" id="KW-1185">Reference proteome</keyword>
<proteinExistence type="predicted"/>
<dbReference type="Proteomes" id="UP001168821">
    <property type="component" value="Unassembled WGS sequence"/>
</dbReference>
<sequence length="147" mass="17171">MNSEEGDEEVFHCTPPEIRALATNSLSNLLPTKSRQIYEKKYSEFENWCKENNISTISENVLMAYFEVQRQKYKSSSLWCLYSQLKSCIGIHNNVDISKYHKLQALLKRCSEGYVPKKSKILEEYEINKFISEADDTIYLAMKVSTY</sequence>
<dbReference type="EMBL" id="JALNTZ010000007">
    <property type="protein sequence ID" value="KAJ3644696.1"/>
    <property type="molecule type" value="Genomic_DNA"/>
</dbReference>